<name>A0ACC3DX73_9PEZI</name>
<feature type="non-terminal residue" evidence="1">
    <location>
        <position position="74"/>
    </location>
</feature>
<accession>A0ACC3DX73</accession>
<evidence type="ECO:0000313" key="2">
    <source>
        <dbReference type="Proteomes" id="UP001186974"/>
    </source>
</evidence>
<evidence type="ECO:0000313" key="1">
    <source>
        <dbReference type="EMBL" id="KAK3081277.1"/>
    </source>
</evidence>
<reference evidence="1" key="1">
    <citation type="submission" date="2024-09" db="EMBL/GenBank/DDBJ databases">
        <title>Black Yeasts Isolated from many extreme environments.</title>
        <authorList>
            <person name="Coleine C."/>
            <person name="Stajich J.E."/>
            <person name="Selbmann L."/>
        </authorList>
    </citation>
    <scope>NUCLEOTIDE SEQUENCE</scope>
    <source>
        <strain evidence="1">CCFEE 5737</strain>
    </source>
</reference>
<proteinExistence type="predicted"/>
<organism evidence="1 2">
    <name type="scientific">Coniosporium uncinatum</name>
    <dbReference type="NCBI Taxonomy" id="93489"/>
    <lineage>
        <taxon>Eukaryota</taxon>
        <taxon>Fungi</taxon>
        <taxon>Dikarya</taxon>
        <taxon>Ascomycota</taxon>
        <taxon>Pezizomycotina</taxon>
        <taxon>Dothideomycetes</taxon>
        <taxon>Dothideomycetes incertae sedis</taxon>
        <taxon>Coniosporium</taxon>
    </lineage>
</organism>
<sequence>MGHRVLICAQSGKGVNALAKFYTQLCLADGDQYLVDSLVRHYSMSTARLLDFNEDQQPGGDDDDDDDDDGEGDD</sequence>
<gene>
    <name evidence="1" type="ORF">LTS18_008419</name>
</gene>
<protein>
    <submittedName>
        <fullName evidence="1">Uncharacterized protein</fullName>
    </submittedName>
</protein>
<comment type="caution">
    <text evidence="1">The sequence shown here is derived from an EMBL/GenBank/DDBJ whole genome shotgun (WGS) entry which is preliminary data.</text>
</comment>
<dbReference type="EMBL" id="JAWDJW010000219">
    <property type="protein sequence ID" value="KAK3081277.1"/>
    <property type="molecule type" value="Genomic_DNA"/>
</dbReference>
<keyword evidence="2" id="KW-1185">Reference proteome</keyword>
<dbReference type="Proteomes" id="UP001186974">
    <property type="component" value="Unassembled WGS sequence"/>
</dbReference>